<keyword evidence="9" id="KW-1185">Reference proteome</keyword>
<reference evidence="8 9" key="1">
    <citation type="submission" date="2023-07" db="EMBL/GenBank/DDBJ databases">
        <title>Functional and genomic diversity of the sorghum phyllosphere microbiome.</title>
        <authorList>
            <person name="Shade A."/>
        </authorList>
    </citation>
    <scope>NUCLEOTIDE SEQUENCE [LARGE SCALE GENOMIC DNA]</scope>
    <source>
        <strain evidence="8 9">SORGH_AS_1207</strain>
    </source>
</reference>
<keyword evidence="3" id="KW-0521">NADP</keyword>
<gene>
    <name evidence="8" type="ORF">QE412_002751</name>
</gene>
<evidence type="ECO:0000256" key="3">
    <source>
        <dbReference type="ARBA" id="ARBA00022857"/>
    </source>
</evidence>
<evidence type="ECO:0000256" key="5">
    <source>
        <dbReference type="ARBA" id="ARBA00023277"/>
    </source>
</evidence>
<feature type="domain" description="Glucose-6-phosphate dehydrogenase C-terminal" evidence="7">
    <location>
        <begin position="197"/>
        <end position="472"/>
    </location>
</feature>
<dbReference type="Gene3D" id="3.40.50.720">
    <property type="entry name" value="NAD(P)-binding Rossmann-like Domain"/>
    <property type="match status" value="1"/>
</dbReference>
<keyword evidence="5" id="KW-0119">Carbohydrate metabolism</keyword>
<keyword evidence="4 8" id="KW-0560">Oxidoreductase</keyword>
<proteinExistence type="predicted"/>
<sequence length="475" mass="51046">MGHPFVIRKGAARSVGVATLSGMAADTTLIILGASGDLTSRLLLPALGQLLAREPRRSIRLHGAGMEDWTDEHWREVVHTAFQSMDAESAFDAVSATTYSQADITKAADLQTLLDDAEGRPALYFAVPPAVTEKACVALSDVKIPAGTILALEKPFGTDEASAHKLNQQLATLVPEEQVFRIDHFLGRSTVLNLLGVRFANRLIESVWSADDIATITVDFPEKLGLEGRAGYYDTAGALVDMIQSHLLQVMAFVTMEPPSSLDQLDLRDATSAVLRATHVLDDDPVNNSRRARYTAGDVGERHFVSYVDEPGVDPSRDTETLAEMTVEVRTARWQGVPITLRSGKALDAGDPAVTVTFKPVRHLPGGFVGESDPSKLVFSLGPDTMSLELNVNGADDPLELERVTLAADLGAGALKAYGEVLSGILDGDAMLAVRGDAAEQCWRIVQPVIDAWRQNKVPLDEYPAGSTGPASWNV</sequence>
<dbReference type="GO" id="GO:0004345">
    <property type="term" value="F:glucose-6-phosphate dehydrogenase activity"/>
    <property type="evidence" value="ECO:0007669"/>
    <property type="project" value="UniProtKB-EC"/>
</dbReference>
<dbReference type="EMBL" id="JAUTBF010000001">
    <property type="protein sequence ID" value="MDQ1124178.1"/>
    <property type="molecule type" value="Genomic_DNA"/>
</dbReference>
<dbReference type="SUPFAM" id="SSF51735">
    <property type="entry name" value="NAD(P)-binding Rossmann-fold domains"/>
    <property type="match status" value="1"/>
</dbReference>
<dbReference type="InterPro" id="IPR001282">
    <property type="entry name" value="G6P_DH"/>
</dbReference>
<dbReference type="InterPro" id="IPR022675">
    <property type="entry name" value="G6P_DH_C"/>
</dbReference>
<feature type="domain" description="Glucose-6-phosphate dehydrogenase NAD-binding" evidence="6">
    <location>
        <begin position="30"/>
        <end position="193"/>
    </location>
</feature>
<dbReference type="InterPro" id="IPR022674">
    <property type="entry name" value="G6P_DH_NAD-bd"/>
</dbReference>
<dbReference type="Pfam" id="PF00479">
    <property type="entry name" value="G6PD_N"/>
    <property type="match status" value="1"/>
</dbReference>
<evidence type="ECO:0000259" key="7">
    <source>
        <dbReference type="Pfam" id="PF02781"/>
    </source>
</evidence>
<dbReference type="PIRSF" id="PIRSF000110">
    <property type="entry name" value="G6PD"/>
    <property type="match status" value="1"/>
</dbReference>
<evidence type="ECO:0000256" key="4">
    <source>
        <dbReference type="ARBA" id="ARBA00023002"/>
    </source>
</evidence>
<dbReference type="NCBIfam" id="NF009492">
    <property type="entry name" value="PRK12853.1-3"/>
    <property type="match status" value="1"/>
</dbReference>
<evidence type="ECO:0000256" key="2">
    <source>
        <dbReference type="ARBA" id="ARBA00022526"/>
    </source>
</evidence>
<dbReference type="EC" id="1.1.1.363" evidence="8"/>
<dbReference type="Pfam" id="PF02781">
    <property type="entry name" value="G6PD_C"/>
    <property type="match status" value="1"/>
</dbReference>
<evidence type="ECO:0000313" key="9">
    <source>
        <dbReference type="Proteomes" id="UP001226691"/>
    </source>
</evidence>
<dbReference type="Gene3D" id="3.30.360.10">
    <property type="entry name" value="Dihydrodipicolinate Reductase, domain 2"/>
    <property type="match status" value="1"/>
</dbReference>
<dbReference type="SUPFAM" id="SSF55347">
    <property type="entry name" value="Glyceraldehyde-3-phosphate dehydrogenase-like, C-terminal domain"/>
    <property type="match status" value="1"/>
</dbReference>
<organism evidence="8 9">
    <name type="scientific">Microbacterium trichothecenolyticum</name>
    <name type="common">Aureobacterium trichothecenolyticum</name>
    <dbReference type="NCBI Taxonomy" id="69370"/>
    <lineage>
        <taxon>Bacteria</taxon>
        <taxon>Bacillati</taxon>
        <taxon>Actinomycetota</taxon>
        <taxon>Actinomycetes</taxon>
        <taxon>Micrococcales</taxon>
        <taxon>Microbacteriaceae</taxon>
        <taxon>Microbacterium</taxon>
    </lineage>
</organism>
<dbReference type="EC" id="1.1.1.49" evidence="8"/>
<evidence type="ECO:0000259" key="6">
    <source>
        <dbReference type="Pfam" id="PF00479"/>
    </source>
</evidence>
<dbReference type="InterPro" id="IPR036291">
    <property type="entry name" value="NAD(P)-bd_dom_sf"/>
</dbReference>
<keyword evidence="2" id="KW-0313">Glucose metabolism</keyword>
<comment type="pathway">
    <text evidence="1">Carbohydrate degradation; pentose phosphate pathway; D-ribulose 5-phosphate from D-glucose 6-phosphate (oxidative stage): step 1/3.</text>
</comment>
<evidence type="ECO:0000313" key="8">
    <source>
        <dbReference type="EMBL" id="MDQ1124178.1"/>
    </source>
</evidence>
<protein>
    <submittedName>
        <fullName evidence="8">Glucose-6-phosphate 1-dehydrogenase</fullName>
        <ecNumber evidence="8">1.1.1.363</ecNumber>
        <ecNumber evidence="8">1.1.1.49</ecNumber>
    </submittedName>
</protein>
<evidence type="ECO:0000256" key="1">
    <source>
        <dbReference type="ARBA" id="ARBA00004937"/>
    </source>
</evidence>
<comment type="caution">
    <text evidence="8">The sequence shown here is derived from an EMBL/GenBank/DDBJ whole genome shotgun (WGS) entry which is preliminary data.</text>
</comment>
<dbReference type="Proteomes" id="UP001226691">
    <property type="component" value="Unassembled WGS sequence"/>
</dbReference>
<name>A0ABU0TWY4_MICTR</name>
<accession>A0ABU0TWY4</accession>
<dbReference type="PANTHER" id="PTHR23429:SF0">
    <property type="entry name" value="GLUCOSE-6-PHOSPHATE 1-DEHYDROGENASE"/>
    <property type="match status" value="1"/>
</dbReference>
<dbReference type="PANTHER" id="PTHR23429">
    <property type="entry name" value="GLUCOSE-6-PHOSPHATE 1-DEHYDROGENASE G6PD"/>
    <property type="match status" value="1"/>
</dbReference>
<dbReference type="PRINTS" id="PR00079">
    <property type="entry name" value="G6PDHDRGNASE"/>
</dbReference>